<dbReference type="Pfam" id="PF13470">
    <property type="entry name" value="PIN_3"/>
    <property type="match status" value="1"/>
</dbReference>
<dbReference type="Proteomes" id="UP001398556">
    <property type="component" value="Unassembled WGS sequence"/>
</dbReference>
<dbReference type="InterPro" id="IPR002716">
    <property type="entry name" value="PIN_dom"/>
</dbReference>
<evidence type="ECO:0000259" key="1">
    <source>
        <dbReference type="Pfam" id="PF13470"/>
    </source>
</evidence>
<dbReference type="SUPFAM" id="SSF88723">
    <property type="entry name" value="PIN domain-like"/>
    <property type="match status" value="1"/>
</dbReference>
<name>A0ABU9HNV7_9FLAO</name>
<protein>
    <submittedName>
        <fullName evidence="2">PIN domain-containing protein</fullName>
    </submittedName>
</protein>
<feature type="domain" description="PIN" evidence="1">
    <location>
        <begin position="3"/>
        <end position="118"/>
    </location>
</feature>
<dbReference type="InterPro" id="IPR029060">
    <property type="entry name" value="PIN-like_dom_sf"/>
</dbReference>
<comment type="caution">
    <text evidence="2">The sequence shown here is derived from an EMBL/GenBank/DDBJ whole genome shotgun (WGS) entry which is preliminary data.</text>
</comment>
<sequence>MTKILIDTDVILDFFFDREPFSENAAKILSLCESKEIIGFITPVIISNIYYLLRQNAKHDIVIEKLKMLMSITEILVINKDSIIQALNSDFKDFEDALQNYSAELHKEIDIIITRNIKDYKNSSLAVMTPDNYLKMKLYNG</sequence>
<dbReference type="RefSeq" id="WP_341701039.1">
    <property type="nucleotide sequence ID" value="NZ_JBBYHU010000027.1"/>
</dbReference>
<dbReference type="Gene3D" id="3.40.50.1010">
    <property type="entry name" value="5'-nuclease"/>
    <property type="match status" value="1"/>
</dbReference>
<accession>A0ABU9HNV7</accession>
<organism evidence="2 3">
    <name type="scientific">Flavobacterium flavipallidum</name>
    <dbReference type="NCBI Taxonomy" id="3139140"/>
    <lineage>
        <taxon>Bacteria</taxon>
        <taxon>Pseudomonadati</taxon>
        <taxon>Bacteroidota</taxon>
        <taxon>Flavobacteriia</taxon>
        <taxon>Flavobacteriales</taxon>
        <taxon>Flavobacteriaceae</taxon>
        <taxon>Flavobacterium</taxon>
    </lineage>
</organism>
<proteinExistence type="predicted"/>
<gene>
    <name evidence="2" type="ORF">AAEO59_12285</name>
</gene>
<keyword evidence="3" id="KW-1185">Reference proteome</keyword>
<reference evidence="2 3" key="1">
    <citation type="submission" date="2024-04" db="EMBL/GenBank/DDBJ databases">
        <title>Flavobacterium sp. DGU99 16S ribosomal RNA gene Genome sequencing and assembly.</title>
        <authorList>
            <person name="Park S."/>
        </authorList>
    </citation>
    <scope>NUCLEOTIDE SEQUENCE [LARGE SCALE GENOMIC DNA]</scope>
    <source>
        <strain evidence="2 3">DGU99</strain>
    </source>
</reference>
<evidence type="ECO:0000313" key="2">
    <source>
        <dbReference type="EMBL" id="MEL1241830.1"/>
    </source>
</evidence>
<evidence type="ECO:0000313" key="3">
    <source>
        <dbReference type="Proteomes" id="UP001398556"/>
    </source>
</evidence>
<dbReference type="EMBL" id="JBBYHU010000027">
    <property type="protein sequence ID" value="MEL1241830.1"/>
    <property type="molecule type" value="Genomic_DNA"/>
</dbReference>